<organism evidence="1">
    <name type="scientific">Sesamum angustifolium</name>
    <dbReference type="NCBI Taxonomy" id="2727405"/>
    <lineage>
        <taxon>Eukaryota</taxon>
        <taxon>Viridiplantae</taxon>
        <taxon>Streptophyta</taxon>
        <taxon>Embryophyta</taxon>
        <taxon>Tracheophyta</taxon>
        <taxon>Spermatophyta</taxon>
        <taxon>Magnoliopsida</taxon>
        <taxon>eudicotyledons</taxon>
        <taxon>Gunneridae</taxon>
        <taxon>Pentapetalae</taxon>
        <taxon>asterids</taxon>
        <taxon>lamiids</taxon>
        <taxon>Lamiales</taxon>
        <taxon>Pedaliaceae</taxon>
        <taxon>Sesamum</taxon>
    </lineage>
</organism>
<name>A0AAW2INZ6_9LAMI</name>
<dbReference type="PANTHER" id="PTHR46836">
    <property type="entry name" value="AFADIN"/>
    <property type="match status" value="1"/>
</dbReference>
<reference evidence="1" key="2">
    <citation type="journal article" date="2024" name="Plant">
        <title>Genomic evolution and insights into agronomic trait innovations of Sesamum species.</title>
        <authorList>
            <person name="Miao H."/>
            <person name="Wang L."/>
            <person name="Qu L."/>
            <person name="Liu H."/>
            <person name="Sun Y."/>
            <person name="Le M."/>
            <person name="Wang Q."/>
            <person name="Wei S."/>
            <person name="Zheng Y."/>
            <person name="Lin W."/>
            <person name="Duan Y."/>
            <person name="Cao H."/>
            <person name="Xiong S."/>
            <person name="Wang X."/>
            <person name="Wei L."/>
            <person name="Li C."/>
            <person name="Ma Q."/>
            <person name="Ju M."/>
            <person name="Zhao R."/>
            <person name="Li G."/>
            <person name="Mu C."/>
            <person name="Tian Q."/>
            <person name="Mei H."/>
            <person name="Zhang T."/>
            <person name="Gao T."/>
            <person name="Zhang H."/>
        </authorList>
    </citation>
    <scope>NUCLEOTIDE SEQUENCE</scope>
    <source>
        <strain evidence="1">G01</strain>
    </source>
</reference>
<dbReference type="AlphaFoldDB" id="A0AAW2INZ6"/>
<dbReference type="EMBL" id="JACGWK010001712">
    <property type="protein sequence ID" value="KAL0283582.1"/>
    <property type="molecule type" value="Genomic_DNA"/>
</dbReference>
<reference evidence="1" key="1">
    <citation type="submission" date="2020-06" db="EMBL/GenBank/DDBJ databases">
        <authorList>
            <person name="Li T."/>
            <person name="Hu X."/>
            <person name="Zhang T."/>
            <person name="Song X."/>
            <person name="Zhang H."/>
            <person name="Dai N."/>
            <person name="Sheng W."/>
            <person name="Hou X."/>
            <person name="Wei L."/>
        </authorList>
    </citation>
    <scope>NUCLEOTIDE SEQUENCE</scope>
    <source>
        <strain evidence="1">G01</strain>
        <tissue evidence="1">Leaf</tissue>
    </source>
</reference>
<dbReference type="PANTHER" id="PTHR46836:SF7">
    <property type="entry name" value="PHOSPHATIDYLINOSITOL N-ACETYGLUCOSAMINLYTRANSFERASE SUBUNIT P-LIKE PROTEIN"/>
    <property type="match status" value="1"/>
</dbReference>
<proteinExistence type="predicted"/>
<sequence length="207" mass="23343">MVLKLSISNIVARYKNDDAYTTVEALVYSRTNGNTQSESNPSVLSAEVGHSCYVEEVSSREPSFTDFFEEESSYSNCSRIGPPEFRDTLKKTNQHSPNSVLEPFSAQYSCAFQCLDGIDLKLQLKALHFETEETYSGELVMVVSDDDVSEEHFGDVFHDGRTVKWWLGDDESRNFSYLVDVLDEAGFCGMKSLDLETWHSLECPISP</sequence>
<evidence type="ECO:0000313" key="1">
    <source>
        <dbReference type="EMBL" id="KAL0283582.1"/>
    </source>
</evidence>
<protein>
    <submittedName>
        <fullName evidence="1">Uncharacterized protein</fullName>
    </submittedName>
</protein>
<gene>
    <name evidence="1" type="ORF">Sangu_2880300</name>
</gene>
<comment type="caution">
    <text evidence="1">The sequence shown here is derived from an EMBL/GenBank/DDBJ whole genome shotgun (WGS) entry which is preliminary data.</text>
</comment>
<accession>A0AAW2INZ6</accession>